<sequence>MPRPDGVDALDARIIALFTEDPHVGVLGASRRLGVARGTVQARIDRLQERGVIASFAPRVEPRALGYPVSAYCTLEIRQRQGHGPVVAHLSAIPQVLEIHSITGAGDLLVRVAARDNADLGRVIDEIIDDVHVLRANTAICLVTHLPHRTGPLVEAAAGEDG</sequence>
<dbReference type="PROSITE" id="PS50956">
    <property type="entry name" value="HTH_ASNC_2"/>
    <property type="match status" value="1"/>
</dbReference>
<dbReference type="PANTHER" id="PTHR30154">
    <property type="entry name" value="LEUCINE-RESPONSIVE REGULATORY PROTEIN"/>
    <property type="match status" value="1"/>
</dbReference>
<gene>
    <name evidence="5" type="ORF">H9L10_03120</name>
</gene>
<dbReference type="InterPro" id="IPR011008">
    <property type="entry name" value="Dimeric_a/b-barrel"/>
</dbReference>
<dbReference type="PANTHER" id="PTHR30154:SF34">
    <property type="entry name" value="TRANSCRIPTIONAL REGULATOR AZLB"/>
    <property type="match status" value="1"/>
</dbReference>
<accession>A0A7G9R3A1</accession>
<dbReference type="Gene3D" id="3.30.70.920">
    <property type="match status" value="1"/>
</dbReference>
<dbReference type="InterPro" id="IPR019888">
    <property type="entry name" value="Tscrpt_reg_AsnC-like"/>
</dbReference>
<name>A0A7G9R3A1_9MICO</name>
<keyword evidence="1" id="KW-0805">Transcription regulation</keyword>
<dbReference type="AlphaFoldDB" id="A0A7G9R3A1"/>
<dbReference type="GO" id="GO:0005829">
    <property type="term" value="C:cytosol"/>
    <property type="evidence" value="ECO:0007669"/>
    <property type="project" value="TreeGrafter"/>
</dbReference>
<dbReference type="GO" id="GO:0043565">
    <property type="term" value="F:sequence-specific DNA binding"/>
    <property type="evidence" value="ECO:0007669"/>
    <property type="project" value="InterPro"/>
</dbReference>
<keyword evidence="2" id="KW-0238">DNA-binding</keyword>
<dbReference type="RefSeq" id="WP_166102126.1">
    <property type="nucleotide sequence ID" value="NZ_BMMY01000002.1"/>
</dbReference>
<dbReference type="SUPFAM" id="SSF46785">
    <property type="entry name" value="Winged helix' DNA-binding domain"/>
    <property type="match status" value="1"/>
</dbReference>
<evidence type="ECO:0000256" key="3">
    <source>
        <dbReference type="ARBA" id="ARBA00023163"/>
    </source>
</evidence>
<evidence type="ECO:0000313" key="5">
    <source>
        <dbReference type="EMBL" id="QNN50076.1"/>
    </source>
</evidence>
<dbReference type="Pfam" id="PF01037">
    <property type="entry name" value="AsnC_trans_reg"/>
    <property type="match status" value="1"/>
</dbReference>
<dbReference type="PRINTS" id="PR00033">
    <property type="entry name" value="HTHASNC"/>
</dbReference>
<dbReference type="SUPFAM" id="SSF54909">
    <property type="entry name" value="Dimeric alpha+beta barrel"/>
    <property type="match status" value="1"/>
</dbReference>
<dbReference type="Proteomes" id="UP000515976">
    <property type="component" value="Chromosome"/>
</dbReference>
<dbReference type="EMBL" id="CP060712">
    <property type="protein sequence ID" value="QNN50076.1"/>
    <property type="molecule type" value="Genomic_DNA"/>
</dbReference>
<reference evidence="5 6" key="1">
    <citation type="submission" date="2020-08" db="EMBL/GenBank/DDBJ databases">
        <title>Genome sequence of Phycicoccus endophyticus JCM 31784T.</title>
        <authorList>
            <person name="Hyun D.-W."/>
            <person name="Bae J.-W."/>
        </authorList>
    </citation>
    <scope>NUCLEOTIDE SEQUENCE [LARGE SCALE GENOMIC DNA]</scope>
    <source>
        <strain evidence="5 6">JCM 31784</strain>
    </source>
</reference>
<dbReference type="Pfam" id="PF13404">
    <property type="entry name" value="HTH_AsnC-type"/>
    <property type="match status" value="1"/>
</dbReference>
<evidence type="ECO:0000313" key="6">
    <source>
        <dbReference type="Proteomes" id="UP000515976"/>
    </source>
</evidence>
<proteinExistence type="predicted"/>
<dbReference type="InterPro" id="IPR036388">
    <property type="entry name" value="WH-like_DNA-bd_sf"/>
</dbReference>
<evidence type="ECO:0000256" key="1">
    <source>
        <dbReference type="ARBA" id="ARBA00023015"/>
    </source>
</evidence>
<organism evidence="5 6">
    <name type="scientific">Phycicoccus endophyticus</name>
    <dbReference type="NCBI Taxonomy" id="1690220"/>
    <lineage>
        <taxon>Bacteria</taxon>
        <taxon>Bacillati</taxon>
        <taxon>Actinomycetota</taxon>
        <taxon>Actinomycetes</taxon>
        <taxon>Micrococcales</taxon>
        <taxon>Intrasporangiaceae</taxon>
        <taxon>Phycicoccus</taxon>
    </lineage>
</organism>
<keyword evidence="3" id="KW-0804">Transcription</keyword>
<dbReference type="GO" id="GO:0043200">
    <property type="term" value="P:response to amino acid"/>
    <property type="evidence" value="ECO:0007669"/>
    <property type="project" value="TreeGrafter"/>
</dbReference>
<dbReference type="InterPro" id="IPR036390">
    <property type="entry name" value="WH_DNA-bd_sf"/>
</dbReference>
<dbReference type="InterPro" id="IPR000485">
    <property type="entry name" value="AsnC-type_HTH_dom"/>
</dbReference>
<feature type="domain" description="HTH asnC-type" evidence="4">
    <location>
        <begin position="30"/>
        <end position="68"/>
    </location>
</feature>
<dbReference type="SMART" id="SM00344">
    <property type="entry name" value="HTH_ASNC"/>
    <property type="match status" value="1"/>
</dbReference>
<keyword evidence="6" id="KW-1185">Reference proteome</keyword>
<dbReference type="Gene3D" id="1.10.10.10">
    <property type="entry name" value="Winged helix-like DNA-binding domain superfamily/Winged helix DNA-binding domain"/>
    <property type="match status" value="1"/>
</dbReference>
<evidence type="ECO:0000259" key="4">
    <source>
        <dbReference type="PROSITE" id="PS50956"/>
    </source>
</evidence>
<evidence type="ECO:0000256" key="2">
    <source>
        <dbReference type="ARBA" id="ARBA00023125"/>
    </source>
</evidence>
<dbReference type="InterPro" id="IPR019887">
    <property type="entry name" value="Tscrpt_reg_AsnC/Lrp_C"/>
</dbReference>
<dbReference type="KEGG" id="pei:H9L10_03120"/>
<protein>
    <submittedName>
        <fullName evidence="5">Lrp/AsnC family transcriptional regulator</fullName>
    </submittedName>
</protein>